<feature type="transmembrane region" description="Helical" evidence="1">
    <location>
        <begin position="371"/>
        <end position="391"/>
    </location>
</feature>
<organism evidence="3 4">
    <name type="scientific">Lacibacter luteus</name>
    <dbReference type="NCBI Taxonomy" id="2508719"/>
    <lineage>
        <taxon>Bacteria</taxon>
        <taxon>Pseudomonadati</taxon>
        <taxon>Bacteroidota</taxon>
        <taxon>Chitinophagia</taxon>
        <taxon>Chitinophagales</taxon>
        <taxon>Chitinophagaceae</taxon>
        <taxon>Lacibacter</taxon>
    </lineage>
</organism>
<dbReference type="InterPro" id="IPR046278">
    <property type="entry name" value="DUF6311"/>
</dbReference>
<keyword evidence="1" id="KW-1133">Transmembrane helix</keyword>
<feature type="transmembrane region" description="Helical" evidence="1">
    <location>
        <begin position="257"/>
        <end position="275"/>
    </location>
</feature>
<proteinExistence type="predicted"/>
<keyword evidence="1" id="KW-0472">Membrane</keyword>
<dbReference type="AlphaFoldDB" id="A0A4Q1CGL7"/>
<dbReference type="EMBL" id="SDHW01000004">
    <property type="protein sequence ID" value="RXK59262.1"/>
    <property type="molecule type" value="Genomic_DNA"/>
</dbReference>
<evidence type="ECO:0000259" key="2">
    <source>
        <dbReference type="Pfam" id="PF19830"/>
    </source>
</evidence>
<feature type="transmembrane region" description="Helical" evidence="1">
    <location>
        <begin position="225"/>
        <end position="245"/>
    </location>
</feature>
<dbReference type="Proteomes" id="UP000290204">
    <property type="component" value="Unassembled WGS sequence"/>
</dbReference>
<sequence>MQTASRYSLLLLLCASAAITLLVFWPVVTHLNSAMFTYSGDGLKNYYAVSWYLQHNHGLHFTGMNYPFGEHLSFADGQPGLSLPYKWISYLFPSLQQYGIGLTNAAVLIGIFITPYFLYKILRHYHVSNAFAITGALLICFLSPQLFRIEAHYGLSYPFFFCAAWYFFLLFEEKKTIRSAVVLIAFISWIGLLHFYLAVIVALFLTAYLLPASILQFKTTDRKQLLLRWAIVITPIVLLQLFMLTTDSITDRPTKPWGFFYATSDWTSVFLPHIVDLFGNPAKPLFDRYWEGFAYIGMTANLFCIIFIIHSIVRLVQTKQPRSIFTTEQNLFLLSAVLLLLFSMSIPFKWGLQSLIDKLPMLRQFRAPGRFAWPFYYVTGVFCIVYICRLIQDAKKAFVKNLLLSFSVLLALVWTAECIYRMIDRNELAKRAVAHYRIIAEQNIADLLNKSGHYASEFQSLLVLPYFHVGSEKFSMNNGLSEIHAMKTSLQTGLPLMNVMLSRTSLEQSKQSVQFISDSLVQKQLINKLSGKPILVLVTPQELTGSEQELVRKSKLLASQNGWSLYALQPASLSANHIWVKMQFTNRQQLFKQYGSYFSNDSASSAILKFTDVDASINKPANGVQFANELSELLKFPVGKYKAGDTLRMSAWLSIEADVETFPVLACTQQDAEGKDIRYDEASFKRATNVYGNNVMAVNNFVMHPNAVQVSILLYNPARIFNLQVCRINEIILMPSGKSFYFNNIFIP</sequence>
<feature type="transmembrane region" description="Helical" evidence="1">
    <location>
        <begin position="403"/>
        <end position="423"/>
    </location>
</feature>
<feature type="transmembrane region" description="Helical" evidence="1">
    <location>
        <begin position="295"/>
        <end position="316"/>
    </location>
</feature>
<evidence type="ECO:0000313" key="4">
    <source>
        <dbReference type="Proteomes" id="UP000290204"/>
    </source>
</evidence>
<evidence type="ECO:0000313" key="3">
    <source>
        <dbReference type="EMBL" id="RXK59262.1"/>
    </source>
</evidence>
<reference evidence="3 4" key="1">
    <citation type="submission" date="2019-01" db="EMBL/GenBank/DDBJ databases">
        <title>Lacibacter sp. strain TTM-7.</title>
        <authorList>
            <person name="Chen W.-M."/>
        </authorList>
    </citation>
    <scope>NUCLEOTIDE SEQUENCE [LARGE SCALE GENOMIC DNA]</scope>
    <source>
        <strain evidence="3 4">TTM-7</strain>
    </source>
</reference>
<keyword evidence="4" id="KW-1185">Reference proteome</keyword>
<feature type="domain" description="DUF6311" evidence="2">
    <location>
        <begin position="15"/>
        <end position="398"/>
    </location>
</feature>
<name>A0A4Q1CGL7_9BACT</name>
<feature type="transmembrane region" description="Helical" evidence="1">
    <location>
        <begin position="98"/>
        <end position="118"/>
    </location>
</feature>
<comment type="caution">
    <text evidence="3">The sequence shown here is derived from an EMBL/GenBank/DDBJ whole genome shotgun (WGS) entry which is preliminary data.</text>
</comment>
<dbReference type="RefSeq" id="WP_129131566.1">
    <property type="nucleotide sequence ID" value="NZ_SDHW01000004.1"/>
</dbReference>
<feature type="transmembrane region" description="Helical" evidence="1">
    <location>
        <begin position="331"/>
        <end position="351"/>
    </location>
</feature>
<feature type="transmembrane region" description="Helical" evidence="1">
    <location>
        <begin position="153"/>
        <end position="171"/>
    </location>
</feature>
<evidence type="ECO:0000256" key="1">
    <source>
        <dbReference type="SAM" id="Phobius"/>
    </source>
</evidence>
<dbReference type="OrthoDB" id="611406at2"/>
<protein>
    <recommendedName>
        <fullName evidence="2">DUF6311 domain-containing protein</fullName>
    </recommendedName>
</protein>
<feature type="transmembrane region" description="Helical" evidence="1">
    <location>
        <begin position="183"/>
        <end position="205"/>
    </location>
</feature>
<gene>
    <name evidence="3" type="ORF">ESA94_14065</name>
</gene>
<feature type="transmembrane region" description="Helical" evidence="1">
    <location>
        <begin position="7"/>
        <end position="28"/>
    </location>
</feature>
<accession>A0A4Q1CGL7</accession>
<dbReference type="Pfam" id="PF19830">
    <property type="entry name" value="DUF6311"/>
    <property type="match status" value="1"/>
</dbReference>
<keyword evidence="1" id="KW-0812">Transmembrane</keyword>
<feature type="transmembrane region" description="Helical" evidence="1">
    <location>
        <begin position="130"/>
        <end position="147"/>
    </location>
</feature>